<dbReference type="AlphaFoldDB" id="A0AAV1EBE2"/>
<proteinExistence type="predicted"/>
<evidence type="ECO:0000313" key="2">
    <source>
        <dbReference type="EMBL" id="CAI9116965.1"/>
    </source>
</evidence>
<protein>
    <submittedName>
        <fullName evidence="2">OLC1v1018265C1</fullName>
    </submittedName>
</protein>
<reference evidence="2" key="1">
    <citation type="submission" date="2023-03" db="EMBL/GenBank/DDBJ databases">
        <authorList>
            <person name="Julca I."/>
        </authorList>
    </citation>
    <scope>NUCLEOTIDE SEQUENCE</scope>
</reference>
<name>A0AAV1EBE2_OLDCO</name>
<evidence type="ECO:0000313" key="3">
    <source>
        <dbReference type="Proteomes" id="UP001161247"/>
    </source>
</evidence>
<keyword evidence="3" id="KW-1185">Reference proteome</keyword>
<accession>A0AAV1EBE2</accession>
<feature type="signal peptide" evidence="1">
    <location>
        <begin position="1"/>
        <end position="25"/>
    </location>
</feature>
<dbReference type="Proteomes" id="UP001161247">
    <property type="component" value="Chromosome 8"/>
</dbReference>
<feature type="chain" id="PRO_5043695927" evidence="1">
    <location>
        <begin position="26"/>
        <end position="87"/>
    </location>
</feature>
<dbReference type="EMBL" id="OX459125">
    <property type="protein sequence ID" value="CAI9116965.1"/>
    <property type="molecule type" value="Genomic_DNA"/>
</dbReference>
<gene>
    <name evidence="2" type="ORF">OLC1_LOCUS23117</name>
</gene>
<sequence>MGKGVLTVAMIMLVMVAMPKHQVKAAAGTKEESAVKPNRCRDGDENCRAFCDQACKFYCRRNGGDVDQPCFLDCLPKCPLGFMLFGN</sequence>
<organism evidence="2 3">
    <name type="scientific">Oldenlandia corymbosa var. corymbosa</name>
    <dbReference type="NCBI Taxonomy" id="529605"/>
    <lineage>
        <taxon>Eukaryota</taxon>
        <taxon>Viridiplantae</taxon>
        <taxon>Streptophyta</taxon>
        <taxon>Embryophyta</taxon>
        <taxon>Tracheophyta</taxon>
        <taxon>Spermatophyta</taxon>
        <taxon>Magnoliopsida</taxon>
        <taxon>eudicotyledons</taxon>
        <taxon>Gunneridae</taxon>
        <taxon>Pentapetalae</taxon>
        <taxon>asterids</taxon>
        <taxon>lamiids</taxon>
        <taxon>Gentianales</taxon>
        <taxon>Rubiaceae</taxon>
        <taxon>Rubioideae</taxon>
        <taxon>Spermacoceae</taxon>
        <taxon>Hedyotis-Oldenlandia complex</taxon>
        <taxon>Oldenlandia</taxon>
    </lineage>
</organism>
<keyword evidence="1" id="KW-0732">Signal</keyword>
<evidence type="ECO:0000256" key="1">
    <source>
        <dbReference type="SAM" id="SignalP"/>
    </source>
</evidence>